<evidence type="ECO:0000313" key="1">
    <source>
        <dbReference type="EMBL" id="CCI11376.1"/>
    </source>
</evidence>
<sequence length="136" mass="16018">MRKKHFTIANLILIPHEQSVFRLGRDVAPLTLNISTKSSKNMGTKKRIRYHRLVLKKNFLISYSQKQQNIQVQRVRMLSLSSWISQAHCDLNYEIVLEAMFVKILDDESTSWSVHDVSMHELSADWYNARYKTTHL</sequence>
<proteinExistence type="predicted"/>
<comment type="caution">
    <text evidence="1">The sequence shown here is derived from an EMBL/GenBank/DDBJ whole genome shotgun (WGS) entry which is preliminary data.</text>
</comment>
<name>A0A024FWF3_9STRA</name>
<reference evidence="1 2" key="1">
    <citation type="submission" date="2012-05" db="EMBL/GenBank/DDBJ databases">
        <title>Recombination and specialization in a pathogen metapopulation.</title>
        <authorList>
            <person name="Gardiner A."/>
            <person name="Kemen E."/>
            <person name="Schultz-Larsen T."/>
            <person name="MacLean D."/>
            <person name="Van Oosterhout C."/>
            <person name="Jones J.D.G."/>
        </authorList>
    </citation>
    <scope>NUCLEOTIDE SEQUENCE [LARGE SCALE GENOMIC DNA]</scope>
    <source>
        <strain evidence="1 2">Ac Nc2</strain>
    </source>
</reference>
<keyword evidence="2" id="KW-1185">Reference proteome</keyword>
<protein>
    <submittedName>
        <fullName evidence="1">Uncharacterized protein</fullName>
    </submittedName>
</protein>
<evidence type="ECO:0000313" key="2">
    <source>
        <dbReference type="Proteomes" id="UP000053237"/>
    </source>
</evidence>
<dbReference type="AlphaFoldDB" id="A0A024FWF3"/>
<gene>
    <name evidence="1" type="ORF">BN9_128290</name>
</gene>
<dbReference type="InParanoid" id="A0A024FWF3"/>
<accession>A0A024FWF3</accession>
<dbReference type="Proteomes" id="UP000053237">
    <property type="component" value="Unassembled WGS sequence"/>
</dbReference>
<organism evidence="1 2">
    <name type="scientific">Albugo candida</name>
    <dbReference type="NCBI Taxonomy" id="65357"/>
    <lineage>
        <taxon>Eukaryota</taxon>
        <taxon>Sar</taxon>
        <taxon>Stramenopiles</taxon>
        <taxon>Oomycota</taxon>
        <taxon>Peronosporomycetes</taxon>
        <taxon>Albuginales</taxon>
        <taxon>Albuginaceae</taxon>
        <taxon>Albugo</taxon>
    </lineage>
</organism>
<dbReference type="EMBL" id="CAIX01000980">
    <property type="protein sequence ID" value="CCI11376.1"/>
    <property type="molecule type" value="Genomic_DNA"/>
</dbReference>